<organism evidence="1 2">
    <name type="scientific">Ceratopteris richardii</name>
    <name type="common">Triangle waterfern</name>
    <dbReference type="NCBI Taxonomy" id="49495"/>
    <lineage>
        <taxon>Eukaryota</taxon>
        <taxon>Viridiplantae</taxon>
        <taxon>Streptophyta</taxon>
        <taxon>Embryophyta</taxon>
        <taxon>Tracheophyta</taxon>
        <taxon>Polypodiopsida</taxon>
        <taxon>Polypodiidae</taxon>
        <taxon>Polypodiales</taxon>
        <taxon>Pteridineae</taxon>
        <taxon>Pteridaceae</taxon>
        <taxon>Parkerioideae</taxon>
        <taxon>Ceratopteris</taxon>
    </lineage>
</organism>
<accession>A0A8T2QJB5</accession>
<comment type="caution">
    <text evidence="1">The sequence shown here is derived from an EMBL/GenBank/DDBJ whole genome shotgun (WGS) entry which is preliminary data.</text>
</comment>
<sequence>MRSPWRLLAIGFGRQDRLQRGGEIQTSLRYLINVLRASLSSLICAGPNLHGLEEKPGKIESSRRAWVLDASAFTQRAAAPRSYSAMAASFYSQTLSHSLCLSLFLGA</sequence>
<name>A0A8T2QJB5_CERRI</name>
<dbReference type="AlphaFoldDB" id="A0A8T2QJB5"/>
<gene>
    <name evidence="1" type="ORF">KP509_34G021700</name>
</gene>
<protein>
    <submittedName>
        <fullName evidence="1">Uncharacterized protein</fullName>
    </submittedName>
</protein>
<dbReference type="EMBL" id="CM035439">
    <property type="protein sequence ID" value="KAH7283738.1"/>
    <property type="molecule type" value="Genomic_DNA"/>
</dbReference>
<keyword evidence="2" id="KW-1185">Reference proteome</keyword>
<reference evidence="1" key="1">
    <citation type="submission" date="2021-08" db="EMBL/GenBank/DDBJ databases">
        <title>WGS assembly of Ceratopteris richardii.</title>
        <authorList>
            <person name="Marchant D.B."/>
            <person name="Chen G."/>
            <person name="Jenkins J."/>
            <person name="Shu S."/>
            <person name="Leebens-Mack J."/>
            <person name="Grimwood J."/>
            <person name="Schmutz J."/>
            <person name="Soltis P."/>
            <person name="Soltis D."/>
            <person name="Chen Z.-H."/>
        </authorList>
    </citation>
    <scope>NUCLEOTIDE SEQUENCE</scope>
    <source>
        <strain evidence="1">Whitten #5841</strain>
        <tissue evidence="1">Leaf</tissue>
    </source>
</reference>
<dbReference type="Proteomes" id="UP000825935">
    <property type="component" value="Chromosome 34"/>
</dbReference>
<evidence type="ECO:0000313" key="1">
    <source>
        <dbReference type="EMBL" id="KAH7283738.1"/>
    </source>
</evidence>
<evidence type="ECO:0000313" key="2">
    <source>
        <dbReference type="Proteomes" id="UP000825935"/>
    </source>
</evidence>
<proteinExistence type="predicted"/>